<name>A0A1G6YV39_9BRAD</name>
<dbReference type="EMBL" id="FMZW01000017">
    <property type="protein sequence ID" value="SDD93923.1"/>
    <property type="molecule type" value="Genomic_DNA"/>
</dbReference>
<evidence type="ECO:0000256" key="1">
    <source>
        <dbReference type="SAM" id="Phobius"/>
    </source>
</evidence>
<reference evidence="2 3" key="1">
    <citation type="submission" date="2016-10" db="EMBL/GenBank/DDBJ databases">
        <authorList>
            <person name="de Groot N.N."/>
        </authorList>
    </citation>
    <scope>NUCLEOTIDE SEQUENCE [LARGE SCALE GENOMIC DNA]</scope>
    <source>
        <strain evidence="2 3">R5</strain>
    </source>
</reference>
<evidence type="ECO:0000313" key="2">
    <source>
        <dbReference type="EMBL" id="SDD93923.1"/>
    </source>
</evidence>
<accession>A0A1G6YV39</accession>
<dbReference type="RefSeq" id="WP_092083993.1">
    <property type="nucleotide sequence ID" value="NZ_FMZW01000017.1"/>
</dbReference>
<organism evidence="2 3">
    <name type="scientific">Bradyrhizobium brasilense</name>
    <dbReference type="NCBI Taxonomy" id="1419277"/>
    <lineage>
        <taxon>Bacteria</taxon>
        <taxon>Pseudomonadati</taxon>
        <taxon>Pseudomonadota</taxon>
        <taxon>Alphaproteobacteria</taxon>
        <taxon>Hyphomicrobiales</taxon>
        <taxon>Nitrobacteraceae</taxon>
        <taxon>Bradyrhizobium</taxon>
    </lineage>
</organism>
<dbReference type="AlphaFoldDB" id="A0A1G6YV39"/>
<protein>
    <submittedName>
        <fullName evidence="2">Uncharacterized protein</fullName>
    </submittedName>
</protein>
<sequence>MPALSLDIDLGLVADIIAESTPWLEAWVAILIAILIGAVVCLTVSAIRQRWSPVEHFINERRRQ</sequence>
<keyword evidence="1" id="KW-1133">Transmembrane helix</keyword>
<keyword evidence="1" id="KW-0472">Membrane</keyword>
<keyword evidence="1" id="KW-0812">Transmembrane</keyword>
<dbReference type="Proteomes" id="UP000199245">
    <property type="component" value="Unassembled WGS sequence"/>
</dbReference>
<evidence type="ECO:0000313" key="3">
    <source>
        <dbReference type="Proteomes" id="UP000199245"/>
    </source>
</evidence>
<feature type="transmembrane region" description="Helical" evidence="1">
    <location>
        <begin position="26"/>
        <end position="47"/>
    </location>
</feature>
<proteinExistence type="predicted"/>
<gene>
    <name evidence="2" type="ORF">SAMN05216337_101797</name>
</gene>